<comment type="caution">
    <text evidence="2">The sequence shown here is derived from an EMBL/GenBank/DDBJ whole genome shotgun (WGS) entry which is preliminary data.</text>
</comment>
<sequence>MRNDLFKFRERFDFSPNPFEIGRPVFRDKGSADNFFLLKIYDLPQTSYDEFYCYHLKYFIDKYPGEERYFHECVNDIVTTRIKYYQSQNPFSKKHSTNIRSLESLGSFRNIFSKHDKWNSSTPVSDLLIEKDFEIEHLRTRIKELEGQIKECLKYEPSEKISISRGNLATFMDLLRQIRTLQLPNGTKMLTAQGYSSAYKMVSKYFAHGDKDIPFGTAQNYLSPDTSSKYIEIAEKDKIFQITLKHL</sequence>
<accession>A0A366L6S1</accession>
<evidence type="ECO:0000313" key="3">
    <source>
        <dbReference type="Proteomes" id="UP000252081"/>
    </source>
</evidence>
<evidence type="ECO:0000313" key="2">
    <source>
        <dbReference type="EMBL" id="RBQ08984.1"/>
    </source>
</evidence>
<dbReference type="EMBL" id="QNQU01000005">
    <property type="protein sequence ID" value="RBQ08984.1"/>
    <property type="molecule type" value="Genomic_DNA"/>
</dbReference>
<dbReference type="Proteomes" id="UP000252081">
    <property type="component" value="Unassembled WGS sequence"/>
</dbReference>
<dbReference type="RefSeq" id="WP_113948159.1">
    <property type="nucleotide sequence ID" value="NZ_QNQU01000005.1"/>
</dbReference>
<gene>
    <name evidence="2" type="ORF">DRW42_07185</name>
</gene>
<name>A0A366L6S1_9SPHI</name>
<dbReference type="AlphaFoldDB" id="A0A366L6S1"/>
<keyword evidence="1" id="KW-0175">Coiled coil</keyword>
<feature type="coiled-coil region" evidence="1">
    <location>
        <begin position="128"/>
        <end position="155"/>
    </location>
</feature>
<organism evidence="2 3">
    <name type="scientific">Pedobacter miscanthi</name>
    <dbReference type="NCBI Taxonomy" id="2259170"/>
    <lineage>
        <taxon>Bacteria</taxon>
        <taxon>Pseudomonadati</taxon>
        <taxon>Bacteroidota</taxon>
        <taxon>Sphingobacteriia</taxon>
        <taxon>Sphingobacteriales</taxon>
        <taxon>Sphingobacteriaceae</taxon>
        <taxon>Pedobacter</taxon>
    </lineage>
</organism>
<proteinExistence type="predicted"/>
<evidence type="ECO:0000256" key="1">
    <source>
        <dbReference type="SAM" id="Coils"/>
    </source>
</evidence>
<keyword evidence="3" id="KW-1185">Reference proteome</keyword>
<reference evidence="2 3" key="1">
    <citation type="submission" date="2018-07" db="EMBL/GenBank/DDBJ databases">
        <title>A draft genome of a endophytic bacteria, a new species of Pedobacter.</title>
        <authorList>
            <person name="Zhang Z.D."/>
            <person name="Chen Z.J."/>
        </authorList>
    </citation>
    <scope>NUCLEOTIDE SEQUENCE [LARGE SCALE GENOMIC DNA]</scope>
    <source>
        <strain evidence="2 3">RS10</strain>
    </source>
</reference>
<protein>
    <submittedName>
        <fullName evidence="2">Uncharacterized protein</fullName>
    </submittedName>
</protein>
<dbReference type="OrthoDB" id="751263at2"/>